<dbReference type="GO" id="GO:0003677">
    <property type="term" value="F:DNA binding"/>
    <property type="evidence" value="ECO:0007669"/>
    <property type="project" value="InterPro"/>
</dbReference>
<protein>
    <recommendedName>
        <fullName evidence="2">Transposase IS116/IS110/IS902 C-terminal domain-containing protein</fullName>
    </recommendedName>
</protein>
<gene>
    <name evidence="3" type="ORF">NCTC13184_04214</name>
</gene>
<evidence type="ECO:0000313" key="3">
    <source>
        <dbReference type="EMBL" id="SUA45690.1"/>
    </source>
</evidence>
<organism evidence="3 4">
    <name type="scientific">Nocardia africana</name>
    <dbReference type="NCBI Taxonomy" id="134964"/>
    <lineage>
        <taxon>Bacteria</taxon>
        <taxon>Bacillati</taxon>
        <taxon>Actinomycetota</taxon>
        <taxon>Actinomycetes</taxon>
        <taxon>Mycobacteriales</taxon>
        <taxon>Nocardiaceae</taxon>
        <taxon>Nocardia</taxon>
    </lineage>
</organism>
<dbReference type="GO" id="GO:0004803">
    <property type="term" value="F:transposase activity"/>
    <property type="evidence" value="ECO:0007669"/>
    <property type="project" value="InterPro"/>
</dbReference>
<dbReference type="EMBL" id="UGRU01000001">
    <property type="protein sequence ID" value="SUA45690.1"/>
    <property type="molecule type" value="Genomic_DNA"/>
</dbReference>
<dbReference type="GO" id="GO:0006313">
    <property type="term" value="P:DNA transposition"/>
    <property type="evidence" value="ECO:0007669"/>
    <property type="project" value="InterPro"/>
</dbReference>
<feature type="domain" description="Transposase IS116/IS110/IS902 C-terminal" evidence="2">
    <location>
        <begin position="18"/>
        <end position="50"/>
    </location>
</feature>
<dbReference type="Proteomes" id="UP000255082">
    <property type="component" value="Unassembled WGS sequence"/>
</dbReference>
<proteinExistence type="predicted"/>
<reference evidence="3 4" key="1">
    <citation type="submission" date="2018-06" db="EMBL/GenBank/DDBJ databases">
        <authorList>
            <consortium name="Pathogen Informatics"/>
            <person name="Doyle S."/>
        </authorList>
    </citation>
    <scope>NUCLEOTIDE SEQUENCE [LARGE SCALE GENOMIC DNA]</scope>
    <source>
        <strain evidence="3 4">NCTC13184</strain>
    </source>
</reference>
<evidence type="ECO:0000259" key="2">
    <source>
        <dbReference type="Pfam" id="PF02371"/>
    </source>
</evidence>
<dbReference type="Pfam" id="PF02371">
    <property type="entry name" value="Transposase_20"/>
    <property type="match status" value="1"/>
</dbReference>
<feature type="region of interest" description="Disordered" evidence="1">
    <location>
        <begin position="1"/>
        <end position="26"/>
    </location>
</feature>
<accession>A0A378WWI1</accession>
<dbReference type="RefSeq" id="WP_227995135.1">
    <property type="nucleotide sequence ID" value="NZ_JAJFOE010000001.1"/>
</dbReference>
<dbReference type="AlphaFoldDB" id="A0A378WWI1"/>
<name>A0A378WWI1_9NOCA</name>
<dbReference type="InterPro" id="IPR003346">
    <property type="entry name" value="Transposase_20"/>
</dbReference>
<sequence length="89" mass="9695">MGQSRSGSGTVRHLRGAGHRLSRTGNRQLNAAIHRIALTQARCHPDARELLARRKASGDGGMEALRVLKRRISDAVFRAMVNDHLASTA</sequence>
<evidence type="ECO:0000313" key="4">
    <source>
        <dbReference type="Proteomes" id="UP000255082"/>
    </source>
</evidence>
<feature type="compositionally biased region" description="Basic residues" evidence="1">
    <location>
        <begin position="12"/>
        <end position="22"/>
    </location>
</feature>
<evidence type="ECO:0000256" key="1">
    <source>
        <dbReference type="SAM" id="MobiDB-lite"/>
    </source>
</evidence>